<keyword evidence="1" id="KW-0255">Endonuclease</keyword>
<protein>
    <submittedName>
        <fullName evidence="1">BglII/BstYI family type II restriction endonuclease</fullName>
    </submittedName>
</protein>
<sequence>MFDRLRRAGFDVLAKNHAEAILSVDFPTVSDGLIEALLSFSLDAREIVRSGGGQAQSTMRLRDALYAGGWPKHEFVVKTIVDGEEREAVSHEIDHVKRADQGTLALEIEWNNKDPFFDRNLENFQRLHAQSAISLGVLITRGASLQNAMVDIVEWVIRSEGILDAWELEAWGMKERTARQRNALDRLIERRVPFARAFAQSFVADKFGQATTHWAKLTARVSRGVGNPCPLLLIGLPVSAVGDYSAAMAEL</sequence>
<dbReference type="SUPFAM" id="SSF52980">
    <property type="entry name" value="Restriction endonuclease-like"/>
    <property type="match status" value="1"/>
</dbReference>
<organism evidence="1 2">
    <name type="scientific">Psychromarinibacter sediminicola</name>
    <dbReference type="NCBI Taxonomy" id="3033385"/>
    <lineage>
        <taxon>Bacteria</taxon>
        <taxon>Pseudomonadati</taxon>
        <taxon>Pseudomonadota</taxon>
        <taxon>Alphaproteobacteria</taxon>
        <taxon>Rhodobacterales</taxon>
        <taxon>Paracoccaceae</taxon>
        <taxon>Psychromarinibacter</taxon>
    </lineage>
</organism>
<dbReference type="RefSeq" id="WP_275565318.1">
    <property type="nucleotide sequence ID" value="NZ_JARGYC010000001.1"/>
</dbReference>
<comment type="caution">
    <text evidence="1">The sequence shown here is derived from an EMBL/GenBank/DDBJ whole genome shotgun (WGS) entry which is preliminary data.</text>
</comment>
<gene>
    <name evidence="1" type="ORF">P1J78_00365</name>
</gene>
<evidence type="ECO:0000313" key="2">
    <source>
        <dbReference type="Proteomes" id="UP001220964"/>
    </source>
</evidence>
<keyword evidence="1" id="KW-0540">Nuclease</keyword>
<name>A0AAE3T875_9RHOB</name>
<dbReference type="EMBL" id="JARGYC010000001">
    <property type="protein sequence ID" value="MDF0599170.1"/>
    <property type="molecule type" value="Genomic_DNA"/>
</dbReference>
<evidence type="ECO:0000313" key="1">
    <source>
        <dbReference type="EMBL" id="MDF0599170.1"/>
    </source>
</evidence>
<dbReference type="Proteomes" id="UP001220964">
    <property type="component" value="Unassembled WGS sequence"/>
</dbReference>
<dbReference type="InterPro" id="IPR011335">
    <property type="entry name" value="Restrct_endonuc-II-like"/>
</dbReference>
<reference evidence="1" key="1">
    <citation type="submission" date="2023-03" db="EMBL/GenBank/DDBJ databases">
        <title>Multiphase analysis and comparison of six strains from genera Psychromarinibacter, Lutimaribacter, and Maritimibacter, including a novel species: Psychromarinibacter sediminicola sp. nov.</title>
        <authorList>
            <person name="Wang Y.-H."/>
            <person name="Ye M.-Q."/>
            <person name="Du Z.-J."/>
        </authorList>
    </citation>
    <scope>NUCLEOTIDE SEQUENCE</scope>
    <source>
        <strain evidence="1">C21-152</strain>
    </source>
</reference>
<dbReference type="AlphaFoldDB" id="A0AAE3T875"/>
<keyword evidence="1" id="KW-0378">Hydrolase</keyword>
<dbReference type="GO" id="GO:0009036">
    <property type="term" value="F:type II site-specific deoxyribonuclease activity"/>
    <property type="evidence" value="ECO:0007669"/>
    <property type="project" value="InterPro"/>
</dbReference>
<dbReference type="InterPro" id="IPR015278">
    <property type="entry name" value="BglII-like"/>
</dbReference>
<proteinExistence type="predicted"/>
<accession>A0AAE3T875</accession>
<dbReference type="GO" id="GO:0009307">
    <property type="term" value="P:DNA restriction-modification system"/>
    <property type="evidence" value="ECO:0007669"/>
    <property type="project" value="InterPro"/>
</dbReference>
<keyword evidence="2" id="KW-1185">Reference proteome</keyword>
<dbReference type="Pfam" id="PF09195">
    <property type="entry name" value="Endonuc-BglII"/>
    <property type="match status" value="1"/>
</dbReference>